<evidence type="ECO:0000313" key="2">
    <source>
        <dbReference type="Proteomes" id="UP000955338"/>
    </source>
</evidence>
<dbReference type="Proteomes" id="UP000955338">
    <property type="component" value="Chromosome"/>
</dbReference>
<proteinExistence type="predicted"/>
<keyword evidence="2" id="KW-1185">Reference proteome</keyword>
<dbReference type="AlphaFoldDB" id="A0A8E3MF36"/>
<dbReference type="NCBIfam" id="NF007592">
    <property type="entry name" value="PRK10234.1"/>
    <property type="match status" value="1"/>
</dbReference>
<dbReference type="RefSeq" id="WP_261919687.1">
    <property type="nucleotide sequence ID" value="NZ_CP022011.1"/>
</dbReference>
<protein>
    <submittedName>
        <fullName evidence="1">Transcriptional regulator GutM</fullName>
    </submittedName>
</protein>
<dbReference type="InterPro" id="IPR009693">
    <property type="entry name" value="Glucitol_operon_activator"/>
</dbReference>
<accession>A0A8E3MF36</accession>
<dbReference type="PIRSF" id="PIRSF011474">
    <property type="entry name" value="Glucitol_operon_activator"/>
    <property type="match status" value="1"/>
</dbReference>
<sequence length="119" mass="13779">MNNINVLIFLAIMAWLLQILLGWWQISNFNRAFRHLSTQGKIGIGRYSCRFKPKVIIAIVFDQNNRVINSLLMQGYTVFSRPKKIPQLQGLNYDEINPCQIFPKNLACQQALREALKVT</sequence>
<dbReference type="Pfam" id="PF06923">
    <property type="entry name" value="GutM"/>
    <property type="match status" value="1"/>
</dbReference>
<dbReference type="EMBL" id="CP022011">
    <property type="protein sequence ID" value="QDJ14232.1"/>
    <property type="molecule type" value="Genomic_DNA"/>
</dbReference>
<evidence type="ECO:0000313" key="1">
    <source>
        <dbReference type="EMBL" id="QDJ14232.1"/>
    </source>
</evidence>
<name>A0A8E3MF36_9PAST</name>
<reference evidence="1" key="1">
    <citation type="submission" date="2017-06" db="EMBL/GenBank/DDBJ databases">
        <title>Genome sequencing of pathogenic and non-pathogenic strains within Bisgaard taxon 40.</title>
        <authorList>
            <person name="Ladner J.T."/>
            <person name="Lovett S.P."/>
            <person name="Koroleva G."/>
            <person name="Lorch J.M."/>
        </authorList>
    </citation>
    <scope>NUCLEOTIDE SEQUENCE</scope>
    <source>
        <strain evidence="1">27576-1-I1</strain>
    </source>
</reference>
<organism evidence="1 2">
    <name type="scientific">Mergibacter septicus</name>
    <dbReference type="NCBI Taxonomy" id="221402"/>
    <lineage>
        <taxon>Bacteria</taxon>
        <taxon>Pseudomonadati</taxon>
        <taxon>Pseudomonadota</taxon>
        <taxon>Gammaproteobacteria</taxon>
        <taxon>Pasteurellales</taxon>
        <taxon>Pasteurellaceae</taxon>
        <taxon>Mergibacter</taxon>
    </lineage>
</organism>
<gene>
    <name evidence="1" type="ORF">CEP48_01815</name>
</gene>